<dbReference type="PANTHER" id="PTHR46115">
    <property type="entry name" value="THIOREDOXIN-LIKE PROTEIN 1"/>
    <property type="match status" value="1"/>
</dbReference>
<feature type="domain" description="PITH" evidence="2">
    <location>
        <begin position="16"/>
        <end position="189"/>
    </location>
</feature>
<dbReference type="Gene3D" id="2.60.120.470">
    <property type="entry name" value="PITH domain"/>
    <property type="match status" value="1"/>
</dbReference>
<name>A0AAD2FLC4_9STRA</name>
<dbReference type="PROSITE" id="PS51532">
    <property type="entry name" value="PITH"/>
    <property type="match status" value="1"/>
</dbReference>
<dbReference type="AlphaFoldDB" id="A0AAD2FLC4"/>
<dbReference type="InterPro" id="IPR008979">
    <property type="entry name" value="Galactose-bd-like_sf"/>
</dbReference>
<keyword evidence="4" id="KW-1185">Reference proteome</keyword>
<protein>
    <recommendedName>
        <fullName evidence="2">PITH domain-containing protein</fullName>
    </recommendedName>
</protein>
<proteinExistence type="predicted"/>
<dbReference type="InterPro" id="IPR010400">
    <property type="entry name" value="PITH_dom"/>
</dbReference>
<evidence type="ECO:0000313" key="3">
    <source>
        <dbReference type="EMBL" id="CAJ1940190.1"/>
    </source>
</evidence>
<accession>A0AAD2FLC4</accession>
<sequence length="189" mass="20883">MSNIAGLNDPPTVLPIDSKEDGKLIDLSTLMEKNECFCRNEDPSFPYTNLFIGDSILGCKSDADEQMILHIAFRETVRVKSIKFKAFNEGNNPELNPTVIKMYVNRNNLGFEDIEDVDPTQVIELTAKDLEATSDPINTKFVKFQRVGSITFFIEENNGGEVSALGGLHIIGKGLASMNVNELKKQPGA</sequence>
<dbReference type="Pfam" id="PF06201">
    <property type="entry name" value="PITH"/>
    <property type="match status" value="1"/>
</dbReference>
<evidence type="ECO:0000259" key="2">
    <source>
        <dbReference type="PROSITE" id="PS51532"/>
    </source>
</evidence>
<gene>
    <name evidence="3" type="ORF">CYCCA115_LOCUS6918</name>
</gene>
<dbReference type="SUPFAM" id="SSF49785">
    <property type="entry name" value="Galactose-binding domain-like"/>
    <property type="match status" value="1"/>
</dbReference>
<dbReference type="EMBL" id="CAKOGP040000890">
    <property type="protein sequence ID" value="CAJ1940190.1"/>
    <property type="molecule type" value="Genomic_DNA"/>
</dbReference>
<organism evidence="3 4">
    <name type="scientific">Cylindrotheca closterium</name>
    <dbReference type="NCBI Taxonomy" id="2856"/>
    <lineage>
        <taxon>Eukaryota</taxon>
        <taxon>Sar</taxon>
        <taxon>Stramenopiles</taxon>
        <taxon>Ochrophyta</taxon>
        <taxon>Bacillariophyta</taxon>
        <taxon>Bacillariophyceae</taxon>
        <taxon>Bacillariophycidae</taxon>
        <taxon>Bacillariales</taxon>
        <taxon>Bacillariaceae</taxon>
        <taxon>Cylindrotheca</taxon>
    </lineage>
</organism>
<reference evidence="3" key="1">
    <citation type="submission" date="2023-08" db="EMBL/GenBank/DDBJ databases">
        <authorList>
            <person name="Audoor S."/>
            <person name="Bilcke G."/>
        </authorList>
    </citation>
    <scope>NUCLEOTIDE SEQUENCE</scope>
</reference>
<keyword evidence="1" id="KW-1015">Disulfide bond</keyword>
<evidence type="ECO:0000256" key="1">
    <source>
        <dbReference type="ARBA" id="ARBA00023157"/>
    </source>
</evidence>
<evidence type="ECO:0000313" key="4">
    <source>
        <dbReference type="Proteomes" id="UP001295423"/>
    </source>
</evidence>
<dbReference type="GO" id="GO:0005737">
    <property type="term" value="C:cytoplasm"/>
    <property type="evidence" value="ECO:0007669"/>
    <property type="project" value="UniProtKB-ARBA"/>
</dbReference>
<dbReference type="InterPro" id="IPR037047">
    <property type="entry name" value="PITH_dom_sf"/>
</dbReference>
<dbReference type="Proteomes" id="UP001295423">
    <property type="component" value="Unassembled WGS sequence"/>
</dbReference>
<comment type="caution">
    <text evidence="3">The sequence shown here is derived from an EMBL/GenBank/DDBJ whole genome shotgun (WGS) entry which is preliminary data.</text>
</comment>